<dbReference type="AlphaFoldDB" id="A0A7C8GPS9"/>
<dbReference type="PROSITE" id="PS51257">
    <property type="entry name" value="PROKAR_LIPOPROTEIN"/>
    <property type="match status" value="1"/>
</dbReference>
<dbReference type="EMBL" id="WEID01000143">
    <property type="protein sequence ID" value="KAB8125506.1"/>
    <property type="molecule type" value="Genomic_DNA"/>
</dbReference>
<proteinExistence type="predicted"/>
<protein>
    <recommendedName>
        <fullName evidence="3">Lipoprotein</fullName>
    </recommendedName>
</protein>
<evidence type="ECO:0000313" key="2">
    <source>
        <dbReference type="Proteomes" id="UP000480246"/>
    </source>
</evidence>
<accession>A0A7C8GPS9</accession>
<reference evidence="1 2" key="1">
    <citation type="submission" date="2019-10" db="EMBL/GenBank/DDBJ databases">
        <title>Gracilibacillus sp. nov. isolated from rice seeds.</title>
        <authorList>
            <person name="He S."/>
        </authorList>
    </citation>
    <scope>NUCLEOTIDE SEQUENCE [LARGE SCALE GENOMIC DNA]</scope>
    <source>
        <strain evidence="1 2">TD8</strain>
    </source>
</reference>
<name>A0A7C8GPS9_9BACI</name>
<dbReference type="Proteomes" id="UP000480246">
    <property type="component" value="Unassembled WGS sequence"/>
</dbReference>
<keyword evidence="2" id="KW-1185">Reference proteome</keyword>
<evidence type="ECO:0000313" key="1">
    <source>
        <dbReference type="EMBL" id="KAB8125506.1"/>
    </source>
</evidence>
<evidence type="ECO:0008006" key="3">
    <source>
        <dbReference type="Google" id="ProtNLM"/>
    </source>
</evidence>
<gene>
    <name evidence="1" type="ORF">F9U64_22535</name>
</gene>
<dbReference type="OrthoDB" id="2623670at2"/>
<comment type="caution">
    <text evidence="1">The sequence shown here is derived from an EMBL/GenBank/DDBJ whole genome shotgun (WGS) entry which is preliminary data.</text>
</comment>
<dbReference type="RefSeq" id="WP_153407128.1">
    <property type="nucleotide sequence ID" value="NZ_ML762472.1"/>
</dbReference>
<sequence length="134" mass="15740">MKIKVNLFSFLLMGIFVLAILSGCTSSKYEEFIEELKPEHSNYRLHLFYHNGETPRNEMDEVQSFMHSNQVILDNITEVVGHPYDEKLSKNLKKLDVETYPMYVLMNKDGFVYKSPYFSEIKAFIKKELKVTES</sequence>
<organism evidence="1 2">
    <name type="scientific">Gracilibacillus oryzae</name>
    <dbReference type="NCBI Taxonomy" id="1672701"/>
    <lineage>
        <taxon>Bacteria</taxon>
        <taxon>Bacillati</taxon>
        <taxon>Bacillota</taxon>
        <taxon>Bacilli</taxon>
        <taxon>Bacillales</taxon>
        <taxon>Bacillaceae</taxon>
        <taxon>Gracilibacillus</taxon>
    </lineage>
</organism>